<organism evidence="1">
    <name type="scientific">marine metagenome</name>
    <dbReference type="NCBI Taxonomy" id="408172"/>
    <lineage>
        <taxon>unclassified sequences</taxon>
        <taxon>metagenomes</taxon>
        <taxon>ecological metagenomes</taxon>
    </lineage>
</organism>
<accession>A0A382TSW4</accession>
<dbReference type="EMBL" id="UINC01138915">
    <property type="protein sequence ID" value="SVD25154.1"/>
    <property type="molecule type" value="Genomic_DNA"/>
</dbReference>
<evidence type="ECO:0000313" key="1">
    <source>
        <dbReference type="EMBL" id="SVD25154.1"/>
    </source>
</evidence>
<dbReference type="AlphaFoldDB" id="A0A382TSW4"/>
<evidence type="ECO:0008006" key="2">
    <source>
        <dbReference type="Google" id="ProtNLM"/>
    </source>
</evidence>
<protein>
    <recommendedName>
        <fullName evidence="2">Gfo/Idh/MocA-like oxidoreductase N-terminal domain-containing protein</fullName>
    </recommendedName>
</protein>
<dbReference type="InterPro" id="IPR036291">
    <property type="entry name" value="NAD(P)-bd_dom_sf"/>
</dbReference>
<reference evidence="1" key="1">
    <citation type="submission" date="2018-05" db="EMBL/GenBank/DDBJ databases">
        <authorList>
            <person name="Lanie J.A."/>
            <person name="Ng W.-L."/>
            <person name="Kazmierczak K.M."/>
            <person name="Andrzejewski T.M."/>
            <person name="Davidsen T.M."/>
            <person name="Wayne K.J."/>
            <person name="Tettelin H."/>
            <person name="Glass J.I."/>
            <person name="Rusch D."/>
            <person name="Podicherti R."/>
            <person name="Tsui H.-C.T."/>
            <person name="Winkler M.E."/>
        </authorList>
    </citation>
    <scope>NUCLEOTIDE SEQUENCE</scope>
</reference>
<sequence>MPIKVLVIGYGSIGRRHADILNEMDKISEVTVLSSQSNLPFKTIKSTE</sequence>
<feature type="non-terminal residue" evidence="1">
    <location>
        <position position="48"/>
    </location>
</feature>
<name>A0A382TSW4_9ZZZZ</name>
<dbReference type="Gene3D" id="3.40.50.720">
    <property type="entry name" value="NAD(P)-binding Rossmann-like Domain"/>
    <property type="match status" value="1"/>
</dbReference>
<proteinExistence type="predicted"/>
<dbReference type="SUPFAM" id="SSF51735">
    <property type="entry name" value="NAD(P)-binding Rossmann-fold domains"/>
    <property type="match status" value="1"/>
</dbReference>
<gene>
    <name evidence="1" type="ORF">METZ01_LOCUS378008</name>
</gene>